<evidence type="ECO:0000313" key="3">
    <source>
        <dbReference type="EMBL" id="OGI39690.1"/>
    </source>
</evidence>
<dbReference type="InterPro" id="IPR013783">
    <property type="entry name" value="Ig-like_fold"/>
</dbReference>
<proteinExistence type="predicted"/>
<dbReference type="STRING" id="1817756.A2140_03815"/>
<dbReference type="Pfam" id="PF07705">
    <property type="entry name" value="CARDB"/>
    <property type="match status" value="1"/>
</dbReference>
<reference evidence="3 4" key="1">
    <citation type="journal article" date="2016" name="Nat. Commun.">
        <title>Thousands of microbial genomes shed light on interconnected biogeochemical processes in an aquifer system.</title>
        <authorList>
            <person name="Anantharaman K."/>
            <person name="Brown C.T."/>
            <person name="Hug L.A."/>
            <person name="Sharon I."/>
            <person name="Castelle C.J."/>
            <person name="Probst A.J."/>
            <person name="Thomas B.C."/>
            <person name="Singh A."/>
            <person name="Wilkins M.J."/>
            <person name="Karaoz U."/>
            <person name="Brodie E.L."/>
            <person name="Williams K.H."/>
            <person name="Hubbard S.S."/>
            <person name="Banfield J.F."/>
        </authorList>
    </citation>
    <scope>NUCLEOTIDE SEQUENCE [LARGE SCALE GENOMIC DNA]</scope>
</reference>
<protein>
    <recommendedName>
        <fullName evidence="2">CARDB domain-containing protein</fullName>
    </recommendedName>
</protein>
<comment type="caution">
    <text evidence="3">The sequence shown here is derived from an EMBL/GenBank/DDBJ whole genome shotgun (WGS) entry which is preliminary data.</text>
</comment>
<feature type="region of interest" description="Disordered" evidence="1">
    <location>
        <begin position="366"/>
        <end position="391"/>
    </location>
</feature>
<dbReference type="AlphaFoldDB" id="A0A1F6T3F4"/>
<feature type="domain" description="CARDB" evidence="2">
    <location>
        <begin position="265"/>
        <end position="379"/>
    </location>
</feature>
<dbReference type="EMBL" id="MFSQ01000090">
    <property type="protein sequence ID" value="OGI39690.1"/>
    <property type="molecule type" value="Genomic_DNA"/>
</dbReference>
<organism evidence="3 4">
    <name type="scientific">Candidatus Muproteobacteria bacterium RBG_16_62_13</name>
    <dbReference type="NCBI Taxonomy" id="1817756"/>
    <lineage>
        <taxon>Bacteria</taxon>
        <taxon>Pseudomonadati</taxon>
        <taxon>Pseudomonadota</taxon>
        <taxon>Candidatus Muproteobacteria</taxon>
    </lineage>
</organism>
<gene>
    <name evidence="3" type="ORF">A2140_03815</name>
</gene>
<accession>A0A1F6T3F4</accession>
<evidence type="ECO:0000259" key="2">
    <source>
        <dbReference type="Pfam" id="PF07705"/>
    </source>
</evidence>
<dbReference type="InterPro" id="IPR011635">
    <property type="entry name" value="CARDB"/>
</dbReference>
<sequence length="391" mass="41733">MNPCGASNDAVFGQLAKRPTILMEDSTMKWTNPVKPALGISAVFIAALASTPVHAVDYNAALTANPTNYVGKCPTVITFKGTISARKAGRVQYKFIRSDNAFAPVQTLEFASPGTKPVSTTWTLGGPGFPVQDRWQAIQIVYPTNLQSNKAHFLVKCATPPEPKPEITGYKMPGPQGACVPKGSRFTILGRHFGPQAGKGVALGGHGIHVDLPVSSWSDSQIVATLPDDPRIQERQWYYTGVEKDSHNQWLSNISKNITVCPSRKPDLVIRQFGLKKWGTCAPNSAVMTFQVTVANIGTAPSPAIADTALVQVMDGHRNWGNGAMLGAIPPGGSQTVEIPVYYLQADPKHMTSGAPHPFRAVADPGNRVTESNEGNNQSAVINAGAPKGCK</sequence>
<dbReference type="Gene3D" id="2.60.40.10">
    <property type="entry name" value="Immunoglobulins"/>
    <property type="match status" value="2"/>
</dbReference>
<evidence type="ECO:0000313" key="4">
    <source>
        <dbReference type="Proteomes" id="UP000178379"/>
    </source>
</evidence>
<name>A0A1F6T3F4_9PROT</name>
<evidence type="ECO:0000256" key="1">
    <source>
        <dbReference type="SAM" id="MobiDB-lite"/>
    </source>
</evidence>
<dbReference type="Proteomes" id="UP000178379">
    <property type="component" value="Unassembled WGS sequence"/>
</dbReference>
<feature type="compositionally biased region" description="Polar residues" evidence="1">
    <location>
        <begin position="369"/>
        <end position="381"/>
    </location>
</feature>